<protein>
    <submittedName>
        <fullName evidence="1">Uncharacterized protein</fullName>
    </submittedName>
</protein>
<reference evidence="1 2" key="1">
    <citation type="journal article" date="2020" name="Cell">
        <title>Large-Scale Comparative Analyses of Tick Genomes Elucidate Their Genetic Diversity and Vector Capacities.</title>
        <authorList>
            <consortium name="Tick Genome and Microbiome Consortium (TIGMIC)"/>
            <person name="Jia N."/>
            <person name="Wang J."/>
            <person name="Shi W."/>
            <person name="Du L."/>
            <person name="Sun Y."/>
            <person name="Zhan W."/>
            <person name="Jiang J.F."/>
            <person name="Wang Q."/>
            <person name="Zhang B."/>
            <person name="Ji P."/>
            <person name="Bell-Sakyi L."/>
            <person name="Cui X.M."/>
            <person name="Yuan T.T."/>
            <person name="Jiang B.G."/>
            <person name="Yang W.F."/>
            <person name="Lam T.T."/>
            <person name="Chang Q.C."/>
            <person name="Ding S.J."/>
            <person name="Wang X.J."/>
            <person name="Zhu J.G."/>
            <person name="Ruan X.D."/>
            <person name="Zhao L."/>
            <person name="Wei J.T."/>
            <person name="Ye R.Z."/>
            <person name="Que T.C."/>
            <person name="Du C.H."/>
            <person name="Zhou Y.H."/>
            <person name="Cheng J.X."/>
            <person name="Dai P.F."/>
            <person name="Guo W.B."/>
            <person name="Han X.H."/>
            <person name="Huang E.J."/>
            <person name="Li L.F."/>
            <person name="Wei W."/>
            <person name="Gao Y.C."/>
            <person name="Liu J.Z."/>
            <person name="Shao H.Z."/>
            <person name="Wang X."/>
            <person name="Wang C.C."/>
            <person name="Yang T.C."/>
            <person name="Huo Q.B."/>
            <person name="Li W."/>
            <person name="Chen H.Y."/>
            <person name="Chen S.E."/>
            <person name="Zhou L.G."/>
            <person name="Ni X.B."/>
            <person name="Tian J.H."/>
            <person name="Sheng Y."/>
            <person name="Liu T."/>
            <person name="Pan Y.S."/>
            <person name="Xia L.Y."/>
            <person name="Li J."/>
            <person name="Zhao F."/>
            <person name="Cao W.C."/>
        </authorList>
    </citation>
    <scope>NUCLEOTIDE SEQUENCE [LARGE SCALE GENOMIC DNA]</scope>
    <source>
        <strain evidence="1">Iper-2018</strain>
    </source>
</reference>
<gene>
    <name evidence="1" type="ORF">HPB47_021796</name>
</gene>
<comment type="caution">
    <text evidence="1">The sequence shown here is derived from an EMBL/GenBank/DDBJ whole genome shotgun (WGS) entry which is preliminary data.</text>
</comment>
<evidence type="ECO:0000313" key="2">
    <source>
        <dbReference type="Proteomes" id="UP000805193"/>
    </source>
</evidence>
<organism evidence="1 2">
    <name type="scientific">Ixodes persulcatus</name>
    <name type="common">Taiga tick</name>
    <dbReference type="NCBI Taxonomy" id="34615"/>
    <lineage>
        <taxon>Eukaryota</taxon>
        <taxon>Metazoa</taxon>
        <taxon>Ecdysozoa</taxon>
        <taxon>Arthropoda</taxon>
        <taxon>Chelicerata</taxon>
        <taxon>Arachnida</taxon>
        <taxon>Acari</taxon>
        <taxon>Parasitiformes</taxon>
        <taxon>Ixodida</taxon>
        <taxon>Ixodoidea</taxon>
        <taxon>Ixodidae</taxon>
        <taxon>Ixodinae</taxon>
        <taxon>Ixodes</taxon>
    </lineage>
</organism>
<name>A0AC60QBI4_IXOPE</name>
<dbReference type="Proteomes" id="UP000805193">
    <property type="component" value="Unassembled WGS sequence"/>
</dbReference>
<keyword evidence="2" id="KW-1185">Reference proteome</keyword>
<accession>A0AC60QBI4</accession>
<evidence type="ECO:0000313" key="1">
    <source>
        <dbReference type="EMBL" id="KAG0431430.1"/>
    </source>
</evidence>
<sequence length="240" mass="26703">MDEGDTVRLVQAFVLSRITYAALYVTLSKAVQEKLNLLICKTLKQALGLPMNASTDKGNREAREKALNKTYSRIPTTAYTDATDNSGKRVMVAVVNYGREYLTSASIPRALAINTEALAIALALTETRISTIVTDSQEVCRSFTSGWVAPVMLCILQSKVPDRKVGIAENPAHFMRGNQHPSRPTKKLRNTTSSSKEHSQRHTQSSRRRWEMLLSSSLPQNQLLLVERADRAKTAHGYLK</sequence>
<dbReference type="EMBL" id="JABSTQ010009223">
    <property type="protein sequence ID" value="KAG0431430.1"/>
    <property type="molecule type" value="Genomic_DNA"/>
</dbReference>
<proteinExistence type="predicted"/>